<organism evidence="8 9">
    <name type="scientific">Gossypium harknessii</name>
    <dbReference type="NCBI Taxonomy" id="34285"/>
    <lineage>
        <taxon>Eukaryota</taxon>
        <taxon>Viridiplantae</taxon>
        <taxon>Streptophyta</taxon>
        <taxon>Embryophyta</taxon>
        <taxon>Tracheophyta</taxon>
        <taxon>Spermatophyta</taxon>
        <taxon>Magnoliopsida</taxon>
        <taxon>eudicotyledons</taxon>
        <taxon>Gunneridae</taxon>
        <taxon>Pentapetalae</taxon>
        <taxon>rosids</taxon>
        <taxon>malvids</taxon>
        <taxon>Malvales</taxon>
        <taxon>Malvaceae</taxon>
        <taxon>Malvoideae</taxon>
        <taxon>Gossypium</taxon>
    </lineage>
</organism>
<evidence type="ECO:0000256" key="5">
    <source>
        <dbReference type="ARBA" id="ARBA00023136"/>
    </source>
</evidence>
<reference evidence="8 9" key="1">
    <citation type="journal article" date="2019" name="Genome Biol. Evol.">
        <title>Insights into the evolution of the New World diploid cottons (Gossypium, subgenus Houzingenia) based on genome sequencing.</title>
        <authorList>
            <person name="Grover C.E."/>
            <person name="Arick M.A. 2nd"/>
            <person name="Thrash A."/>
            <person name="Conover J.L."/>
            <person name="Sanders W.S."/>
            <person name="Peterson D.G."/>
            <person name="Frelichowski J.E."/>
            <person name="Scheffler J.A."/>
            <person name="Scheffler B.E."/>
            <person name="Wendel J.F."/>
        </authorList>
    </citation>
    <scope>NUCLEOTIDE SEQUENCE [LARGE SCALE GENOMIC DNA]</scope>
    <source>
        <strain evidence="8">0</strain>
        <tissue evidence="8">Leaf</tissue>
    </source>
</reference>
<accession>A0A7J9FZ43</accession>
<keyword evidence="2" id="KW-0812">Transmembrane</keyword>
<keyword evidence="6" id="KW-0675">Receptor</keyword>
<proteinExistence type="predicted"/>
<dbReference type="EMBL" id="JABFAD010000001">
    <property type="protein sequence ID" value="MBA0790418.1"/>
    <property type="molecule type" value="Genomic_DNA"/>
</dbReference>
<comment type="subcellular location">
    <subcellularLocation>
        <location evidence="1">Membrane</location>
        <topology evidence="1">Single-pass type I membrane protein</topology>
    </subcellularLocation>
</comment>
<evidence type="ECO:0000256" key="4">
    <source>
        <dbReference type="ARBA" id="ARBA00022989"/>
    </source>
</evidence>
<dbReference type="Gene3D" id="3.80.10.10">
    <property type="entry name" value="Ribonuclease Inhibitor"/>
    <property type="match status" value="2"/>
</dbReference>
<dbReference type="Pfam" id="PF00560">
    <property type="entry name" value="LRR_1"/>
    <property type="match status" value="3"/>
</dbReference>
<name>A0A7J9FZ43_9ROSI</name>
<evidence type="ECO:0000313" key="8">
    <source>
        <dbReference type="EMBL" id="MBA0790418.1"/>
    </source>
</evidence>
<evidence type="ECO:0000313" key="9">
    <source>
        <dbReference type="Proteomes" id="UP000593560"/>
    </source>
</evidence>
<gene>
    <name evidence="8" type="ORF">Gohar_015073</name>
</gene>
<dbReference type="Proteomes" id="UP000593560">
    <property type="component" value="Unassembled WGS sequence"/>
</dbReference>
<dbReference type="PANTHER" id="PTHR48063:SF112">
    <property type="entry name" value="RECEPTOR LIKE PROTEIN 30-LIKE"/>
    <property type="match status" value="1"/>
</dbReference>
<evidence type="ECO:0000256" key="3">
    <source>
        <dbReference type="ARBA" id="ARBA00022729"/>
    </source>
</evidence>
<sequence length="174" mass="19865">MNYFEKIPEFIGSLAELTYLNLSYNPLTGFIPHQLGNLSRLLYLDLNYPHSLRSSNLEWLSHISTLKLLKISHASFEKATNWLQVIQYHPSLSVLHFEYYSLPENLSGCAKDSLESLLLTYNNFNGSLPSFIPFSSLRELDVGYNQLSGHFEDNFGDFSKLSVVEHGLQCSKQP</sequence>
<keyword evidence="4" id="KW-1133">Transmembrane helix</keyword>
<evidence type="ECO:0000256" key="6">
    <source>
        <dbReference type="ARBA" id="ARBA00023170"/>
    </source>
</evidence>
<protein>
    <submittedName>
        <fullName evidence="8">Uncharacterized protein</fullName>
    </submittedName>
</protein>
<dbReference type="GO" id="GO:0016020">
    <property type="term" value="C:membrane"/>
    <property type="evidence" value="ECO:0007669"/>
    <property type="project" value="UniProtKB-SubCell"/>
</dbReference>
<keyword evidence="9" id="KW-1185">Reference proteome</keyword>
<evidence type="ECO:0000256" key="1">
    <source>
        <dbReference type="ARBA" id="ARBA00004479"/>
    </source>
</evidence>
<dbReference type="OrthoDB" id="1000113at2759"/>
<dbReference type="SUPFAM" id="SSF52058">
    <property type="entry name" value="L domain-like"/>
    <property type="match status" value="1"/>
</dbReference>
<dbReference type="AlphaFoldDB" id="A0A7J9FZ43"/>
<dbReference type="InterPro" id="IPR046956">
    <property type="entry name" value="RLP23-like"/>
</dbReference>
<evidence type="ECO:0000256" key="2">
    <source>
        <dbReference type="ARBA" id="ARBA00022692"/>
    </source>
</evidence>
<keyword evidence="7" id="KW-0325">Glycoprotein</keyword>
<dbReference type="InterPro" id="IPR001611">
    <property type="entry name" value="Leu-rich_rpt"/>
</dbReference>
<keyword evidence="5" id="KW-0472">Membrane</keyword>
<dbReference type="PANTHER" id="PTHR48063">
    <property type="entry name" value="LRR RECEPTOR-LIKE KINASE"/>
    <property type="match status" value="1"/>
</dbReference>
<evidence type="ECO:0000256" key="7">
    <source>
        <dbReference type="ARBA" id="ARBA00023180"/>
    </source>
</evidence>
<comment type="caution">
    <text evidence="8">The sequence shown here is derived from an EMBL/GenBank/DDBJ whole genome shotgun (WGS) entry which is preliminary data.</text>
</comment>
<keyword evidence="3" id="KW-0732">Signal</keyword>
<dbReference type="InterPro" id="IPR032675">
    <property type="entry name" value="LRR_dom_sf"/>
</dbReference>